<dbReference type="Pfam" id="PF19406">
    <property type="entry name" value="PKD_5"/>
    <property type="match status" value="2"/>
</dbReference>
<dbReference type="GO" id="GO:0005886">
    <property type="term" value="C:plasma membrane"/>
    <property type="evidence" value="ECO:0007669"/>
    <property type="project" value="TreeGrafter"/>
</dbReference>
<dbReference type="SUPFAM" id="SSF49299">
    <property type="entry name" value="PKD domain"/>
    <property type="match status" value="5"/>
</dbReference>
<dbReference type="PROSITE" id="PS50093">
    <property type="entry name" value="PKD"/>
    <property type="match status" value="4"/>
</dbReference>
<name>A0A4R6SZ79_9SPHI</name>
<evidence type="ECO:0000313" key="9">
    <source>
        <dbReference type="Proteomes" id="UP000295620"/>
    </source>
</evidence>
<keyword evidence="2" id="KW-0812">Transmembrane</keyword>
<feature type="domain" description="PKD" evidence="7">
    <location>
        <begin position="1185"/>
        <end position="1243"/>
    </location>
</feature>
<feature type="domain" description="PKD" evidence="7">
    <location>
        <begin position="1097"/>
        <end position="1183"/>
    </location>
</feature>
<dbReference type="SMART" id="SM00089">
    <property type="entry name" value="PKD"/>
    <property type="match status" value="5"/>
</dbReference>
<dbReference type="Pfam" id="PF00801">
    <property type="entry name" value="PKD"/>
    <property type="match status" value="1"/>
</dbReference>
<dbReference type="Proteomes" id="UP000295620">
    <property type="component" value="Unassembled WGS sequence"/>
</dbReference>
<keyword evidence="3" id="KW-0677">Repeat</keyword>
<keyword evidence="6" id="KW-0732">Signal</keyword>
<evidence type="ECO:0000313" key="8">
    <source>
        <dbReference type="EMBL" id="TDQ10004.1"/>
    </source>
</evidence>
<dbReference type="InterPro" id="IPR000601">
    <property type="entry name" value="PKD_dom"/>
</dbReference>
<dbReference type="EMBL" id="SNYC01000004">
    <property type="protein sequence ID" value="TDQ10004.1"/>
    <property type="molecule type" value="Genomic_DNA"/>
</dbReference>
<dbReference type="CDD" id="cd00146">
    <property type="entry name" value="PKD"/>
    <property type="match status" value="3"/>
</dbReference>
<dbReference type="Pfam" id="PF13585">
    <property type="entry name" value="CHU_C"/>
    <property type="match status" value="1"/>
</dbReference>
<dbReference type="PANTHER" id="PTHR46730">
    <property type="entry name" value="POLYCYSTIN-1"/>
    <property type="match status" value="1"/>
</dbReference>
<accession>A0A4R6SZ79</accession>
<evidence type="ECO:0000256" key="3">
    <source>
        <dbReference type="ARBA" id="ARBA00022737"/>
    </source>
</evidence>
<dbReference type="InterPro" id="IPR045828">
    <property type="entry name" value="PKD_Bacteroidetes"/>
</dbReference>
<evidence type="ECO:0000256" key="5">
    <source>
        <dbReference type="ARBA" id="ARBA00023136"/>
    </source>
</evidence>
<dbReference type="GO" id="GO:0006816">
    <property type="term" value="P:calcium ion transport"/>
    <property type="evidence" value="ECO:0007669"/>
    <property type="project" value="TreeGrafter"/>
</dbReference>
<evidence type="ECO:0000256" key="1">
    <source>
        <dbReference type="ARBA" id="ARBA00004141"/>
    </source>
</evidence>
<gene>
    <name evidence="8" type="ORF">ATK78_2163</name>
</gene>
<dbReference type="InterPro" id="IPR022409">
    <property type="entry name" value="PKD/Chitinase_dom"/>
</dbReference>
<feature type="domain" description="PKD" evidence="7">
    <location>
        <begin position="1387"/>
        <end position="1442"/>
    </location>
</feature>
<evidence type="ECO:0000256" key="4">
    <source>
        <dbReference type="ARBA" id="ARBA00022989"/>
    </source>
</evidence>
<dbReference type="OrthoDB" id="7794186at2"/>
<dbReference type="Gene3D" id="2.60.40.10">
    <property type="entry name" value="Immunoglobulins"/>
    <property type="match status" value="5"/>
</dbReference>
<dbReference type="Pfam" id="PF18911">
    <property type="entry name" value="PKD_4"/>
    <property type="match status" value="2"/>
</dbReference>
<feature type="signal peptide" evidence="6">
    <location>
        <begin position="1"/>
        <end position="22"/>
    </location>
</feature>
<protein>
    <submittedName>
        <fullName evidence="8">PKD repeat protein</fullName>
    </submittedName>
</protein>
<keyword evidence="4" id="KW-1133">Transmembrane helix</keyword>
<keyword evidence="5" id="KW-0472">Membrane</keyword>
<evidence type="ECO:0000256" key="2">
    <source>
        <dbReference type="ARBA" id="ARBA00022692"/>
    </source>
</evidence>
<dbReference type="InterPro" id="IPR013783">
    <property type="entry name" value="Ig-like_fold"/>
</dbReference>
<evidence type="ECO:0000256" key="6">
    <source>
        <dbReference type="SAM" id="SignalP"/>
    </source>
</evidence>
<organism evidence="8 9">
    <name type="scientific">Pedobacter metabolipauper</name>
    <dbReference type="NCBI Taxonomy" id="425513"/>
    <lineage>
        <taxon>Bacteria</taxon>
        <taxon>Pseudomonadati</taxon>
        <taxon>Bacteroidota</taxon>
        <taxon>Sphingobacteriia</taxon>
        <taxon>Sphingobacteriales</taxon>
        <taxon>Sphingobacteriaceae</taxon>
        <taxon>Pedobacter</taxon>
    </lineage>
</organism>
<keyword evidence="9" id="KW-1185">Reference proteome</keyword>
<feature type="domain" description="PKD" evidence="7">
    <location>
        <begin position="1297"/>
        <end position="1355"/>
    </location>
</feature>
<sequence>MFKRLSIALIVLLSLNMPAVFAQLTVTNVDPGPYTAGSSITALLDIGSSSCLRPSNTYELYLSNASGSFAAETRIGRYAGFYTPFVNGVIPAGTPAGTGYRIRIKSTAPALVSTESASFEIKAGSAIEAKLSSTLLSGISDEVFGICNTRDQLAFALENQSTAGTTVTATISNLMTPGTPVTIDFDTRIKSFTAGLAHYSIFVKAVAADGSVATKTYLIINNRMLNAFGTQGNNVVCLPNAVLEYNVIVAGNDGIINNYPGNTYRVNWGDGIENEYTLCDIISEGERVRHTYTRTSCGNSIISGNSRIYNAYGININVENSFCGRIGTQISTTAKVINKPKNEFVTGALKCLNGPVAFTNTSIPGQDPNTNSPGCGTNAVTYTWIVDGVIRETNKPISFVFNYQFTTAGIHTVRLESTSNAACPADPFEMTVCIQEPARPSFTLNGSNTVTICNNNTTVKPVNTSFVDAGCGTNAYSWVVTGGTVNYENGTSASSPEPEFRFIAPGIYRIRLNIITSGCGTIPSEEEIVVVNATPTAVLSADATLCNLSAYPFNDTTPGPTRTLVTGTQETLPSTYKWTVTGGNFEFIDGTADNSQYPTINFKEYAAYTITVTHTNDCGTVSDSQVLTFRESPVVNAGTYAPVCFNETIQLNGVITGTVTSAAWVGGGGTFAPSRSALNAVYTPSAAERSSGQVDLTLRAMTALAAPCNQIDGFASIQIKARINVISAATKAICSGNNLGYTIASSVEGSTFSWTATGSANAAGFTVTGSGALINDLLTNTDAVANATVTYRITPSFDGCTGEPFDLVVTIAPNPVVTAAVANAEICSSVGAGITLSSNLPGTRYLWTSATSDPSITGNTENSVTPAAVTQINDILFNNGTTSGTVTYTITPVSATGCPGTAVLVVIRVKPLARNVISADQTICTGTAPVAFSGNDPSAGGDGPYTYQWQNSVDNGNTWLDIAGANSPGFYAPVLTAGTSYRRIISNLACSGSQQNISNIISITVNPNAVAEFTFVSDAGCVPFTIDANNIKAVPYADRNGTYTWYANGVAFGTGITFPGYTIRNDNEQVVIKLVVTSSLGCTQAETEHTFVTRQNLITAYTQDKTEGCGPLTVNFTNTSTFLTNVTFLWDFGNGQTSSEVNPAPVIFDEDPTGKDKIYTITLTATSACGVSAPFSTTVLVRAKPLSVFSPNVTATCAGSAIVFTNTSPEASNTTYTFDFGDGSPLEVKNDRSSVSHSFAAVGMTRTYVVKMTARSACGESMSQYTVRISPNNIVAELVVNSPDDRGCAPHTVPFYNNTNGATRFVYDFGDGTTMTTITAPEVVNHTFTTPGVYTVTLTATNDCFTSVTTETITVLAQPEPDFSYNPEVAWPGLNIDFTNLTENGSSYVWDFGDGTTSTLENPAHRYLAEGSYRVSLTVTNLNNCTRTVVKTIVIVPEPGTVFVPNAFTPGSDNPALREFKAKGIGIKAWRMGVFDKWGELLWETTKLDDGKPVEGWDGTFKGTAMPQGVYYWKISVEFNNGIAWKGMTYNSSAPRRTGVIHLIR</sequence>
<evidence type="ECO:0000259" key="7">
    <source>
        <dbReference type="PROSITE" id="PS50093"/>
    </source>
</evidence>
<reference evidence="8 9" key="1">
    <citation type="submission" date="2019-03" db="EMBL/GenBank/DDBJ databases">
        <title>Genomic Encyclopedia of Archaeal and Bacterial Type Strains, Phase II (KMG-II): from individual species to whole genera.</title>
        <authorList>
            <person name="Goeker M."/>
        </authorList>
    </citation>
    <scope>NUCLEOTIDE SEQUENCE [LARGE SCALE GENOMIC DNA]</scope>
    <source>
        <strain evidence="8 9">DSM 19035</strain>
    </source>
</reference>
<proteinExistence type="predicted"/>
<dbReference type="PANTHER" id="PTHR46730:SF1">
    <property type="entry name" value="PLAT DOMAIN-CONTAINING PROTEIN"/>
    <property type="match status" value="1"/>
</dbReference>
<comment type="subcellular location">
    <subcellularLocation>
        <location evidence="1">Membrane</location>
        <topology evidence="1">Multi-pass membrane protein</topology>
    </subcellularLocation>
</comment>
<comment type="caution">
    <text evidence="8">The sequence shown here is derived from an EMBL/GenBank/DDBJ whole genome shotgun (WGS) entry which is preliminary data.</text>
</comment>
<dbReference type="InterPro" id="IPR035986">
    <property type="entry name" value="PKD_dom_sf"/>
</dbReference>
<dbReference type="GO" id="GO:0005261">
    <property type="term" value="F:monoatomic cation channel activity"/>
    <property type="evidence" value="ECO:0007669"/>
    <property type="project" value="TreeGrafter"/>
</dbReference>
<feature type="chain" id="PRO_5020783268" evidence="6">
    <location>
        <begin position="23"/>
        <end position="1545"/>
    </location>
</feature>